<evidence type="ECO:0000313" key="7">
    <source>
        <dbReference type="EMBL" id="AIA55219.1"/>
    </source>
</evidence>
<dbReference type="Proteomes" id="UP000005522">
    <property type="component" value="Chromosome"/>
</dbReference>
<evidence type="ECO:0000256" key="4">
    <source>
        <dbReference type="ARBA" id="ARBA00023125"/>
    </source>
</evidence>
<dbReference type="GO" id="GO:0006313">
    <property type="term" value="P:DNA transposition"/>
    <property type="evidence" value="ECO:0007669"/>
    <property type="project" value="UniProtKB-UniRule"/>
</dbReference>
<evidence type="ECO:0000256" key="2">
    <source>
        <dbReference type="ARBA" id="ARBA00010961"/>
    </source>
</evidence>
<evidence type="ECO:0000256" key="5">
    <source>
        <dbReference type="ARBA" id="ARBA00023172"/>
    </source>
</evidence>
<evidence type="ECO:0000256" key="1">
    <source>
        <dbReference type="ARBA" id="ARBA00002190"/>
    </source>
</evidence>
<dbReference type="KEGG" id="acz:Acaty_c1352"/>
<organism evidence="7 8">
    <name type="scientific">Acidithiobacillus caldus (strain ATCC 51756 / DSM 8584 / KU)</name>
    <dbReference type="NCBI Taxonomy" id="637389"/>
    <lineage>
        <taxon>Bacteria</taxon>
        <taxon>Pseudomonadati</taxon>
        <taxon>Pseudomonadota</taxon>
        <taxon>Acidithiobacillia</taxon>
        <taxon>Acidithiobacillales</taxon>
        <taxon>Acidithiobacillaceae</taxon>
        <taxon>Acidithiobacillus</taxon>
    </lineage>
</organism>
<accession>A0A059ZQS4</accession>
<proteinExistence type="inferred from homology"/>
<dbReference type="GO" id="GO:0003677">
    <property type="term" value="F:DNA binding"/>
    <property type="evidence" value="ECO:0007669"/>
    <property type="project" value="UniProtKB-UniRule"/>
</dbReference>
<dbReference type="AlphaFoldDB" id="A0A059ZQS4"/>
<keyword evidence="5 6" id="KW-0233">DNA recombination</keyword>
<dbReference type="PANTHER" id="PTHR33217:SF9">
    <property type="entry name" value="MUTATOR FAMILY TRANSPOSASE"/>
    <property type="match status" value="1"/>
</dbReference>
<comment type="similarity">
    <text evidence="2 6">Belongs to the transposase mutator family.</text>
</comment>
<dbReference type="InterPro" id="IPR001207">
    <property type="entry name" value="Transposase_mutator"/>
</dbReference>
<name>A0A059ZQS4_ACICK</name>
<dbReference type="GO" id="GO:0004803">
    <property type="term" value="F:transposase activity"/>
    <property type="evidence" value="ECO:0007669"/>
    <property type="project" value="UniProtKB-UniRule"/>
</dbReference>
<gene>
    <name evidence="7" type="ORF">Acaty_c1352</name>
</gene>
<evidence type="ECO:0000256" key="3">
    <source>
        <dbReference type="ARBA" id="ARBA00022578"/>
    </source>
</evidence>
<reference evidence="7 8" key="1">
    <citation type="journal article" date="2009" name="J. Bacteriol.">
        <title>Draft genome sequence of the extremely acidophilic bacterium Acidithiobacillus caldus ATCC 51756 reveals metabolic versatility in the genus Acidithiobacillus.</title>
        <authorList>
            <person name="Valdes J."/>
            <person name="Quatrini R."/>
            <person name="Hallberg K."/>
            <person name="Dopson M."/>
            <person name="Valenzuela P.D."/>
            <person name="Holmes D.S."/>
        </authorList>
    </citation>
    <scope>NUCLEOTIDE SEQUENCE [LARGE SCALE GENOMIC DNA]</scope>
    <source>
        <strain evidence="8">ATCC 51756 / DSM 8584 / KU</strain>
    </source>
</reference>
<sequence length="85" mass="9315">MCLLVILGVTAEGKKEVVAVTDGLRDSKASWLEILRDLRDRGPQEAPLLAIGDGAMGFWAALDEICPQTRHQRCWVHNAANEMVG</sequence>
<dbReference type="PANTHER" id="PTHR33217">
    <property type="entry name" value="TRANSPOSASE FOR INSERTION SEQUENCE ELEMENT IS1081"/>
    <property type="match status" value="1"/>
</dbReference>
<protein>
    <recommendedName>
        <fullName evidence="6">Mutator family transposase</fullName>
    </recommendedName>
</protein>
<dbReference type="HOGENOM" id="CLU_036805_10_5_6"/>
<dbReference type="Pfam" id="PF00872">
    <property type="entry name" value="Transposase_mut"/>
    <property type="match status" value="1"/>
</dbReference>
<keyword evidence="3 6" id="KW-0815">Transposition</keyword>
<keyword evidence="6" id="KW-0814">Transposable element</keyword>
<keyword evidence="4 6" id="KW-0238">DNA-binding</keyword>
<evidence type="ECO:0000256" key="6">
    <source>
        <dbReference type="RuleBase" id="RU365089"/>
    </source>
</evidence>
<evidence type="ECO:0000313" key="8">
    <source>
        <dbReference type="Proteomes" id="UP000005522"/>
    </source>
</evidence>
<dbReference type="eggNOG" id="COG3328">
    <property type="taxonomic scope" value="Bacteria"/>
</dbReference>
<dbReference type="EMBL" id="CP005986">
    <property type="protein sequence ID" value="AIA55219.1"/>
    <property type="molecule type" value="Genomic_DNA"/>
</dbReference>
<comment type="function">
    <text evidence="1 6">Required for the transposition of the insertion element.</text>
</comment>